<evidence type="ECO:0000313" key="1">
    <source>
        <dbReference type="EMBL" id="PZS88166.1"/>
    </source>
</evidence>
<evidence type="ECO:0000313" key="2">
    <source>
        <dbReference type="Proteomes" id="UP000249614"/>
    </source>
</evidence>
<name>A0A2W6I2H6_STEMA</name>
<sequence length="73" mass="8168">MANIERSLKYRCSDDCEISGCPGHTGILFYQSTSDAYSFSLNGRILHFERGELQALVDLLRSLDRIDVVQVGS</sequence>
<protein>
    <submittedName>
        <fullName evidence="1">Uncharacterized protein</fullName>
    </submittedName>
</protein>
<dbReference type="EMBL" id="LXXM01000217">
    <property type="protein sequence ID" value="PZS88166.1"/>
    <property type="molecule type" value="Genomic_DNA"/>
</dbReference>
<comment type="caution">
    <text evidence="1">The sequence shown here is derived from an EMBL/GenBank/DDBJ whole genome shotgun (WGS) entry which is preliminary data.</text>
</comment>
<organism evidence="1 2">
    <name type="scientific">Stenotrophomonas maltophilia</name>
    <name type="common">Pseudomonas maltophilia</name>
    <name type="synonym">Xanthomonas maltophilia</name>
    <dbReference type="NCBI Taxonomy" id="40324"/>
    <lineage>
        <taxon>Bacteria</taxon>
        <taxon>Pseudomonadati</taxon>
        <taxon>Pseudomonadota</taxon>
        <taxon>Gammaproteobacteria</taxon>
        <taxon>Lysobacterales</taxon>
        <taxon>Lysobacteraceae</taxon>
        <taxon>Stenotrophomonas</taxon>
        <taxon>Stenotrophomonas maltophilia group</taxon>
    </lineage>
</organism>
<accession>A0A2W6I2H6</accession>
<dbReference type="RefSeq" id="WP_111113516.1">
    <property type="nucleotide sequence ID" value="NZ_LXXM01000217.1"/>
</dbReference>
<gene>
    <name evidence="1" type="ORF">A7X83_15720</name>
</gene>
<dbReference type="AlphaFoldDB" id="A0A2W6I2H6"/>
<proteinExistence type="predicted"/>
<reference evidence="1 2" key="1">
    <citation type="submission" date="2016-05" db="EMBL/GenBank/DDBJ databases">
        <authorList>
            <person name="Lavstsen T."/>
            <person name="Jespersen J.S."/>
        </authorList>
    </citation>
    <scope>NUCLEOTIDE SEQUENCE [LARGE SCALE GENOMIC DNA]</scope>
    <source>
        <strain evidence="1 2">SM-5815</strain>
    </source>
</reference>
<dbReference type="Proteomes" id="UP000249614">
    <property type="component" value="Unassembled WGS sequence"/>
</dbReference>